<keyword evidence="12" id="KW-1185">Reference proteome</keyword>
<comment type="caution">
    <text evidence="11">The sequence shown here is derived from an EMBL/GenBank/DDBJ whole genome shotgun (WGS) entry which is preliminary data.</text>
</comment>
<evidence type="ECO:0000313" key="12">
    <source>
        <dbReference type="Proteomes" id="UP000800235"/>
    </source>
</evidence>
<organism evidence="11 12">
    <name type="scientific">Tothia fuscella</name>
    <dbReference type="NCBI Taxonomy" id="1048955"/>
    <lineage>
        <taxon>Eukaryota</taxon>
        <taxon>Fungi</taxon>
        <taxon>Dikarya</taxon>
        <taxon>Ascomycota</taxon>
        <taxon>Pezizomycotina</taxon>
        <taxon>Dothideomycetes</taxon>
        <taxon>Pleosporomycetidae</taxon>
        <taxon>Venturiales</taxon>
        <taxon>Cylindrosympodiaceae</taxon>
        <taxon>Tothia</taxon>
    </lineage>
</organism>
<dbReference type="GO" id="GO:0030245">
    <property type="term" value="P:cellulose catabolic process"/>
    <property type="evidence" value="ECO:0007669"/>
    <property type="project" value="UniProtKB-KW"/>
</dbReference>
<dbReference type="EMBL" id="MU007031">
    <property type="protein sequence ID" value="KAF2431620.1"/>
    <property type="molecule type" value="Genomic_DNA"/>
</dbReference>
<dbReference type="OrthoDB" id="10035502at2759"/>
<name>A0A9P4NT02_9PEZI</name>
<dbReference type="InterPro" id="IPR036908">
    <property type="entry name" value="RlpA-like_sf"/>
</dbReference>
<evidence type="ECO:0000256" key="1">
    <source>
        <dbReference type="ARBA" id="ARBA00000966"/>
    </source>
</evidence>
<dbReference type="EC" id="3.2.1.4" evidence="3"/>
<evidence type="ECO:0000256" key="3">
    <source>
        <dbReference type="ARBA" id="ARBA00012601"/>
    </source>
</evidence>
<evidence type="ECO:0000256" key="5">
    <source>
        <dbReference type="ARBA" id="ARBA00023001"/>
    </source>
</evidence>
<protein>
    <recommendedName>
        <fullName evidence="3">cellulase</fullName>
        <ecNumber evidence="3">3.2.1.4</ecNumber>
    </recommendedName>
</protein>
<dbReference type="InterPro" id="IPR052288">
    <property type="entry name" value="GH45_Enzymes"/>
</dbReference>
<feature type="domain" description="Glycosyl hydrolases family 45 active site" evidence="10">
    <location>
        <begin position="29"/>
        <end position="229"/>
    </location>
</feature>
<evidence type="ECO:0000256" key="7">
    <source>
        <dbReference type="ARBA" id="ARBA00023295"/>
    </source>
</evidence>
<dbReference type="Proteomes" id="UP000800235">
    <property type="component" value="Unassembled WGS sequence"/>
</dbReference>
<evidence type="ECO:0000259" key="10">
    <source>
        <dbReference type="Pfam" id="PF02015"/>
    </source>
</evidence>
<keyword evidence="7" id="KW-0326">Glycosidase</keyword>
<evidence type="ECO:0000256" key="8">
    <source>
        <dbReference type="ARBA" id="ARBA00023326"/>
    </source>
</evidence>
<dbReference type="GO" id="GO:0008810">
    <property type="term" value="F:cellulase activity"/>
    <property type="evidence" value="ECO:0007669"/>
    <property type="project" value="UniProtKB-EC"/>
</dbReference>
<evidence type="ECO:0000256" key="2">
    <source>
        <dbReference type="ARBA" id="ARBA00007793"/>
    </source>
</evidence>
<dbReference type="AlphaFoldDB" id="A0A9P4NT02"/>
<dbReference type="Gene3D" id="2.40.40.10">
    <property type="entry name" value="RlpA-like domain"/>
    <property type="match status" value="1"/>
</dbReference>
<dbReference type="Pfam" id="PF02015">
    <property type="entry name" value="Glyco_hydro_45"/>
    <property type="match status" value="1"/>
</dbReference>
<keyword evidence="5" id="KW-0136">Cellulose degradation</keyword>
<dbReference type="InterPro" id="IPR000334">
    <property type="entry name" value="Glyco_hydro_45"/>
</dbReference>
<feature type="chain" id="PRO_5040414105" description="cellulase" evidence="9">
    <location>
        <begin position="25"/>
        <end position="232"/>
    </location>
</feature>
<evidence type="ECO:0000256" key="6">
    <source>
        <dbReference type="ARBA" id="ARBA00023277"/>
    </source>
</evidence>
<keyword evidence="8" id="KW-0624">Polysaccharide degradation</keyword>
<feature type="non-terminal residue" evidence="11">
    <location>
        <position position="232"/>
    </location>
</feature>
<comment type="catalytic activity">
    <reaction evidence="1">
        <text>Endohydrolysis of (1-&gt;4)-beta-D-glucosidic linkages in cellulose, lichenin and cereal beta-D-glucans.</text>
        <dbReference type="EC" id="3.2.1.4"/>
    </reaction>
</comment>
<proteinExistence type="inferred from homology"/>
<sequence>MAPISFSLLLALVTIACLSGLGLAASGTGYVTHYWDCCKPSCAWPNHAPVTNPVQICDINDHKISDQLAGAGCTDADNGKAYMCSNQTPWATDDFFSFGFAAVNIVGQSDKDYCCSCYSLTFTSGKIKGKKMIVQATNTGFDLNANQFDIAVPGGGVGNFNGCWKQWNGAPTGDQFGGFHNRWECDALPDAFKWPCYWRFDWYQNADGYPTVDYVEVPCPQQLIDRSGCWRK</sequence>
<reference evidence="11" key="1">
    <citation type="journal article" date="2020" name="Stud. Mycol.">
        <title>101 Dothideomycetes genomes: a test case for predicting lifestyles and emergence of pathogens.</title>
        <authorList>
            <person name="Haridas S."/>
            <person name="Albert R."/>
            <person name="Binder M."/>
            <person name="Bloem J."/>
            <person name="Labutti K."/>
            <person name="Salamov A."/>
            <person name="Andreopoulos B."/>
            <person name="Baker S."/>
            <person name="Barry K."/>
            <person name="Bills G."/>
            <person name="Bluhm B."/>
            <person name="Cannon C."/>
            <person name="Castanera R."/>
            <person name="Culley D."/>
            <person name="Daum C."/>
            <person name="Ezra D."/>
            <person name="Gonzalez J."/>
            <person name="Henrissat B."/>
            <person name="Kuo A."/>
            <person name="Liang C."/>
            <person name="Lipzen A."/>
            <person name="Lutzoni F."/>
            <person name="Magnuson J."/>
            <person name="Mondo S."/>
            <person name="Nolan M."/>
            <person name="Ohm R."/>
            <person name="Pangilinan J."/>
            <person name="Park H.-J."/>
            <person name="Ramirez L."/>
            <person name="Alfaro M."/>
            <person name="Sun H."/>
            <person name="Tritt A."/>
            <person name="Yoshinaga Y."/>
            <person name="Zwiers L.-H."/>
            <person name="Turgeon B."/>
            <person name="Goodwin S."/>
            <person name="Spatafora J."/>
            <person name="Crous P."/>
            <person name="Grigoriev I."/>
        </authorList>
    </citation>
    <scope>NUCLEOTIDE SEQUENCE</scope>
    <source>
        <strain evidence="11">CBS 130266</strain>
    </source>
</reference>
<feature type="signal peptide" evidence="9">
    <location>
        <begin position="1"/>
        <end position="24"/>
    </location>
</feature>
<keyword evidence="4 11" id="KW-0378">Hydrolase</keyword>
<dbReference type="PANTHER" id="PTHR39730">
    <property type="entry name" value="ENDOGLUCANASE 1"/>
    <property type="match status" value="1"/>
</dbReference>
<comment type="similarity">
    <text evidence="2">Belongs to the glycosyl hydrolase 45 (cellulase K) family.</text>
</comment>
<evidence type="ECO:0000313" key="11">
    <source>
        <dbReference type="EMBL" id="KAF2431620.1"/>
    </source>
</evidence>
<gene>
    <name evidence="11" type="ORF">EJ08DRAFT_610700</name>
</gene>
<evidence type="ECO:0000256" key="9">
    <source>
        <dbReference type="SAM" id="SignalP"/>
    </source>
</evidence>
<keyword evidence="9" id="KW-0732">Signal</keyword>
<accession>A0A9P4NT02</accession>
<keyword evidence="6" id="KW-0119">Carbohydrate metabolism</keyword>
<dbReference type="SUPFAM" id="SSF50685">
    <property type="entry name" value="Barwin-like endoglucanases"/>
    <property type="match status" value="1"/>
</dbReference>
<evidence type="ECO:0000256" key="4">
    <source>
        <dbReference type="ARBA" id="ARBA00022801"/>
    </source>
</evidence>
<dbReference type="PANTHER" id="PTHR39730:SF1">
    <property type="entry name" value="ENDOGLUCANASE 1"/>
    <property type="match status" value="1"/>
</dbReference>